<evidence type="ECO:0000256" key="4">
    <source>
        <dbReference type="ARBA" id="ARBA00022801"/>
    </source>
</evidence>
<evidence type="ECO:0000256" key="5">
    <source>
        <dbReference type="ARBA" id="ARBA00023204"/>
    </source>
</evidence>
<dbReference type="GO" id="GO:0004519">
    <property type="term" value="F:endonuclease activity"/>
    <property type="evidence" value="ECO:0007669"/>
    <property type="project" value="UniProtKB-KW"/>
</dbReference>
<keyword evidence="3" id="KW-0227">DNA damage</keyword>
<dbReference type="CDD" id="cd00221">
    <property type="entry name" value="Vsr"/>
    <property type="match status" value="1"/>
</dbReference>
<dbReference type="Pfam" id="PF04480">
    <property type="entry name" value="DUF559"/>
    <property type="match status" value="1"/>
</dbReference>
<keyword evidence="4 8" id="KW-0378">Hydrolase</keyword>
<keyword evidence="2 8" id="KW-0255">Endonuclease</keyword>
<evidence type="ECO:0000256" key="3">
    <source>
        <dbReference type="ARBA" id="ARBA00022763"/>
    </source>
</evidence>
<evidence type="ECO:0000313" key="8">
    <source>
        <dbReference type="EMBL" id="SBS69940.1"/>
    </source>
</evidence>
<proteinExistence type="inferred from homology"/>
<reference evidence="8" key="1">
    <citation type="submission" date="2016-03" db="EMBL/GenBank/DDBJ databases">
        <authorList>
            <person name="Ploux O."/>
        </authorList>
    </citation>
    <scope>NUCLEOTIDE SEQUENCE</scope>
    <source>
        <strain evidence="8">UC1</strain>
    </source>
</reference>
<keyword evidence="1" id="KW-0540">Nuclease</keyword>
<name>A0A1Y5NXB5_9MICO</name>
<sequence length="127" mass="14799">MRRLLHAAGLRYTVDARPVPTLRGRADMVFSRRRVAIFIDGCFWHGCPLHGVQPKTNAPYWGPKLARNRERDVQVTAELTALGWTVLRFWEHESPEWVAETVIATWREWDDSLGQHVRPKRAHEVPH</sequence>
<feature type="domain" description="DUF559" evidence="7">
    <location>
        <begin position="63"/>
        <end position="94"/>
    </location>
</feature>
<dbReference type="EMBL" id="FLQR01000001">
    <property type="protein sequence ID" value="SBS69940.1"/>
    <property type="molecule type" value="Genomic_DNA"/>
</dbReference>
<accession>A0A1Y5NXB5</accession>
<keyword evidence="5" id="KW-0234">DNA repair</keyword>
<dbReference type="SUPFAM" id="SSF52980">
    <property type="entry name" value="Restriction endonuclease-like"/>
    <property type="match status" value="1"/>
</dbReference>
<dbReference type="EC" id="3.1.-.-" evidence="8"/>
<gene>
    <name evidence="8" type="ORF">MIPYR_10121</name>
</gene>
<dbReference type="GO" id="GO:0016787">
    <property type="term" value="F:hydrolase activity"/>
    <property type="evidence" value="ECO:0007669"/>
    <property type="project" value="UniProtKB-KW"/>
</dbReference>
<dbReference type="InterPro" id="IPR007569">
    <property type="entry name" value="DUF559"/>
</dbReference>
<dbReference type="InterPro" id="IPR011335">
    <property type="entry name" value="Restrct_endonuc-II-like"/>
</dbReference>
<dbReference type="Pfam" id="PF03852">
    <property type="entry name" value="Vsr"/>
    <property type="match status" value="1"/>
</dbReference>
<evidence type="ECO:0000256" key="2">
    <source>
        <dbReference type="ARBA" id="ARBA00022759"/>
    </source>
</evidence>
<dbReference type="GO" id="GO:0006298">
    <property type="term" value="P:mismatch repair"/>
    <property type="evidence" value="ECO:0007669"/>
    <property type="project" value="InterPro"/>
</dbReference>
<evidence type="ECO:0000256" key="6">
    <source>
        <dbReference type="ARBA" id="ARBA00029466"/>
    </source>
</evidence>
<dbReference type="NCBIfam" id="TIGR00632">
    <property type="entry name" value="vsr"/>
    <property type="match status" value="1"/>
</dbReference>
<dbReference type="AlphaFoldDB" id="A0A1Y5NXB5"/>
<protein>
    <submittedName>
        <fullName evidence="8">NaeI very short patch repair endonuclease</fullName>
        <ecNumber evidence="8">3.1.-.-</ecNumber>
    </submittedName>
</protein>
<comment type="similarity">
    <text evidence="6">Belongs to the Vsr family.</text>
</comment>
<evidence type="ECO:0000259" key="7">
    <source>
        <dbReference type="Pfam" id="PF04480"/>
    </source>
</evidence>
<organism evidence="8">
    <name type="scientific">uncultured Microbacterium sp</name>
    <dbReference type="NCBI Taxonomy" id="191216"/>
    <lineage>
        <taxon>Bacteria</taxon>
        <taxon>Bacillati</taxon>
        <taxon>Actinomycetota</taxon>
        <taxon>Actinomycetes</taxon>
        <taxon>Micrococcales</taxon>
        <taxon>Microbacteriaceae</taxon>
        <taxon>Microbacterium</taxon>
        <taxon>environmental samples</taxon>
    </lineage>
</organism>
<dbReference type="InterPro" id="IPR004603">
    <property type="entry name" value="DNA_mismatch_endonuc_vsr"/>
</dbReference>
<evidence type="ECO:0000256" key="1">
    <source>
        <dbReference type="ARBA" id="ARBA00022722"/>
    </source>
</evidence>
<dbReference type="Gene3D" id="3.40.960.10">
    <property type="entry name" value="VSR Endonuclease"/>
    <property type="match status" value="1"/>
</dbReference>